<dbReference type="KEGG" id="cpre:Csp1_06730"/>
<feature type="region of interest" description="Disordered" evidence="1">
    <location>
        <begin position="1"/>
        <end position="24"/>
    </location>
</feature>
<feature type="region of interest" description="Disordered" evidence="1">
    <location>
        <begin position="76"/>
        <end position="109"/>
    </location>
</feature>
<dbReference type="Proteomes" id="UP000247696">
    <property type="component" value="Chromosome"/>
</dbReference>
<dbReference type="EMBL" id="CP024988">
    <property type="protein sequence ID" value="AWT25485.1"/>
    <property type="molecule type" value="Genomic_DNA"/>
</dbReference>
<feature type="compositionally biased region" description="Basic and acidic residues" evidence="1">
    <location>
        <begin position="10"/>
        <end position="24"/>
    </location>
</feature>
<keyword evidence="3" id="KW-1185">Reference proteome</keyword>
<gene>
    <name evidence="2" type="ORF">Csp1_06730</name>
</gene>
<proteinExistence type="predicted"/>
<protein>
    <submittedName>
        <fullName evidence="2">Uncharacterized protein</fullName>
    </submittedName>
</protein>
<accession>A0A2Z3YLX0</accession>
<evidence type="ECO:0000313" key="2">
    <source>
        <dbReference type="EMBL" id="AWT25485.1"/>
    </source>
</evidence>
<reference evidence="3" key="1">
    <citation type="submission" date="2017-11" db="EMBL/GenBank/DDBJ databases">
        <title>Otitis media/interna in a cat caused by the recently described species Corynebacterium provencense.</title>
        <authorList>
            <person name="Kittl S."/>
            <person name="Brodard I."/>
            <person name="Rychener L."/>
            <person name="Jores J."/>
            <person name="Roosje P."/>
            <person name="Gobeli Brawand S."/>
        </authorList>
    </citation>
    <scope>NUCLEOTIDE SEQUENCE [LARGE SCALE GENOMIC DNA]</scope>
    <source>
        <strain evidence="3">17KM38</strain>
    </source>
</reference>
<evidence type="ECO:0000256" key="1">
    <source>
        <dbReference type="SAM" id="MobiDB-lite"/>
    </source>
</evidence>
<name>A0A2Z3YLX0_9CORY</name>
<organism evidence="2 3">
    <name type="scientific">Corynebacterium provencense</name>
    <dbReference type="NCBI Taxonomy" id="1737425"/>
    <lineage>
        <taxon>Bacteria</taxon>
        <taxon>Bacillati</taxon>
        <taxon>Actinomycetota</taxon>
        <taxon>Actinomycetes</taxon>
        <taxon>Mycobacteriales</taxon>
        <taxon>Corynebacteriaceae</taxon>
        <taxon>Corynebacterium</taxon>
    </lineage>
</organism>
<dbReference type="STRING" id="1737425.GCA_900049755_00622"/>
<sequence length="109" mass="11965">MVSGTAWYRSEQRQSHGAELTDSHRRAVEKYMGSVHALSEEFLAAFRAQTEILQKLAEQVSARTAVDEQEKVPGAGRAVLHDVSGNRGQLRPRGGRTLSGSEIFNEGGR</sequence>
<dbReference type="AlphaFoldDB" id="A0A2Z3YLX0"/>
<evidence type="ECO:0000313" key="3">
    <source>
        <dbReference type="Proteomes" id="UP000247696"/>
    </source>
</evidence>